<dbReference type="InterPro" id="IPR029039">
    <property type="entry name" value="Flavoprotein-like_sf"/>
</dbReference>
<dbReference type="GO" id="GO:0009337">
    <property type="term" value="C:sulfite reductase complex (NADPH)"/>
    <property type="evidence" value="ECO:0007669"/>
    <property type="project" value="InterPro"/>
</dbReference>
<evidence type="ECO:0000256" key="4">
    <source>
        <dbReference type="ARBA" id="ARBA00004774"/>
    </source>
</evidence>
<dbReference type="PROSITE" id="PS00365">
    <property type="entry name" value="NIR_SIR"/>
    <property type="match status" value="1"/>
</dbReference>
<dbReference type="EMBL" id="CAJVPJ010000041">
    <property type="protein sequence ID" value="CAG8464179.1"/>
    <property type="molecule type" value="Genomic_DNA"/>
</dbReference>
<dbReference type="InterPro" id="IPR029061">
    <property type="entry name" value="THDP-binding"/>
</dbReference>
<dbReference type="Pfam" id="PF03460">
    <property type="entry name" value="NIR_SIR_ferr"/>
    <property type="match status" value="1"/>
</dbReference>
<dbReference type="InterPro" id="IPR001094">
    <property type="entry name" value="Flavdoxin-like"/>
</dbReference>
<dbReference type="FunFam" id="3.40.50.360:FF:000016">
    <property type="entry name" value="Sulfite reductase subunit beta"/>
    <property type="match status" value="1"/>
</dbReference>
<dbReference type="PRINTS" id="PR00369">
    <property type="entry name" value="FLAVODOXIN"/>
</dbReference>
<keyword evidence="13" id="KW-0560">Oxidoreductase</keyword>
<dbReference type="SUPFAM" id="SSF56014">
    <property type="entry name" value="Nitrite and sulphite reductase 4Fe-4S domain-like"/>
    <property type="match status" value="2"/>
</dbReference>
<evidence type="ECO:0000313" key="22">
    <source>
        <dbReference type="EMBL" id="CAG8464179.1"/>
    </source>
</evidence>
<dbReference type="Proteomes" id="UP000789572">
    <property type="component" value="Unassembled WGS sequence"/>
</dbReference>
<dbReference type="GO" id="GO:0050311">
    <property type="term" value="F:sulfite reductase (ferredoxin) activity"/>
    <property type="evidence" value="ECO:0007669"/>
    <property type="project" value="TreeGrafter"/>
</dbReference>
<organism evidence="22 23">
    <name type="scientific">Paraglomus occultum</name>
    <dbReference type="NCBI Taxonomy" id="144539"/>
    <lineage>
        <taxon>Eukaryota</taxon>
        <taxon>Fungi</taxon>
        <taxon>Fungi incertae sedis</taxon>
        <taxon>Mucoromycota</taxon>
        <taxon>Glomeromycotina</taxon>
        <taxon>Glomeromycetes</taxon>
        <taxon>Paraglomerales</taxon>
        <taxon>Paraglomeraceae</taxon>
        <taxon>Paraglomus</taxon>
    </lineage>
</organism>
<comment type="subunit">
    <text evidence="19">Alpha(2)-beta(2). The alpha component is a flavoprotein, the beta component is a hemoprotein.</text>
</comment>
<comment type="catalytic activity">
    <reaction evidence="17">
        <text>hydrogen sulfide + 3 NADP(+) + 3 H2O = sulfite + 3 NADPH + 4 H(+)</text>
        <dbReference type="Rhea" id="RHEA:13801"/>
        <dbReference type="ChEBI" id="CHEBI:15377"/>
        <dbReference type="ChEBI" id="CHEBI:15378"/>
        <dbReference type="ChEBI" id="CHEBI:17359"/>
        <dbReference type="ChEBI" id="CHEBI:29919"/>
        <dbReference type="ChEBI" id="CHEBI:57783"/>
        <dbReference type="ChEBI" id="CHEBI:58349"/>
        <dbReference type="EC" id="1.8.1.2"/>
    </reaction>
</comment>
<comment type="function">
    <text evidence="18">Catalyzes the reduction of sulfite to sulfide, one of several activities required for the biosynthesis of L-cysteine from sulfate.</text>
</comment>
<evidence type="ECO:0000256" key="20">
    <source>
        <dbReference type="ARBA" id="ARBA00067595"/>
    </source>
</evidence>
<dbReference type="GO" id="GO:0004783">
    <property type="term" value="F:sulfite reductase (NADPH) activity"/>
    <property type="evidence" value="ECO:0007669"/>
    <property type="project" value="UniProtKB-EC"/>
</dbReference>
<evidence type="ECO:0000256" key="8">
    <source>
        <dbReference type="ARBA" id="ARBA00022490"/>
    </source>
</evidence>
<keyword evidence="8" id="KW-0963">Cytoplasm</keyword>
<dbReference type="GO" id="GO:0000103">
    <property type="term" value="P:sulfate assimilation"/>
    <property type="evidence" value="ECO:0007669"/>
    <property type="project" value="TreeGrafter"/>
</dbReference>
<evidence type="ECO:0000313" key="23">
    <source>
        <dbReference type="Proteomes" id="UP000789572"/>
    </source>
</evidence>
<dbReference type="SUPFAM" id="SSF55124">
    <property type="entry name" value="Nitrite/Sulfite reductase N-terminal domain-like"/>
    <property type="match status" value="2"/>
</dbReference>
<gene>
    <name evidence="22" type="ORF">POCULU_LOCUS715</name>
</gene>
<dbReference type="GO" id="GO:0005737">
    <property type="term" value="C:cytoplasm"/>
    <property type="evidence" value="ECO:0007669"/>
    <property type="project" value="UniProtKB-SubCell"/>
</dbReference>
<dbReference type="Pfam" id="PF01077">
    <property type="entry name" value="NIR_SIR"/>
    <property type="match status" value="1"/>
</dbReference>
<dbReference type="Gene3D" id="3.40.50.360">
    <property type="match status" value="1"/>
</dbReference>
<dbReference type="NCBIfam" id="NF010029">
    <property type="entry name" value="PRK13504.1"/>
    <property type="match status" value="1"/>
</dbReference>
<feature type="domain" description="Flavodoxin-like" evidence="21">
    <location>
        <begin position="736"/>
        <end position="885"/>
    </location>
</feature>
<dbReference type="FunFam" id="3.30.413.10:FF:000004">
    <property type="entry name" value="Sulfite reductase [NADPH] hemoprotein beta-component"/>
    <property type="match status" value="1"/>
</dbReference>
<dbReference type="Gene3D" id="3.40.50.920">
    <property type="match status" value="1"/>
</dbReference>
<dbReference type="Gene3D" id="3.30.413.10">
    <property type="entry name" value="Sulfite Reductase Hemoprotein, domain 1"/>
    <property type="match status" value="2"/>
</dbReference>
<evidence type="ECO:0000256" key="14">
    <source>
        <dbReference type="ARBA" id="ARBA00023004"/>
    </source>
</evidence>
<dbReference type="EC" id="1.8.1.2" evidence="6"/>
<dbReference type="FunFam" id="3.40.50.970:FF:000051">
    <property type="entry name" value="Sulfite reductase beta subunit"/>
    <property type="match status" value="1"/>
</dbReference>
<dbReference type="Gene3D" id="3.40.50.970">
    <property type="match status" value="2"/>
</dbReference>
<protein>
    <recommendedName>
        <fullName evidence="20">Sulfite reductase [NADPH] subunit beta</fullName>
        <ecNumber evidence="6">1.8.1.2</ecNumber>
    </recommendedName>
</protein>
<name>A0A9N8Z2I9_9GLOM</name>
<sequence>MVSAEVAAARIAYAASKVTYTVERNAKSVSSYTSEITELYQRKKKNVFDEITEFEILSSKNDPFAKVLSSVAKGSLVSIITPAKYLLSAIPHLYKLANGKSAVVIHAVVERNSANDLGDYTHIMAVRQTGCALITSNGGQDSADTALIAHGLAIRSGIPVVHFFDAATLRVSDDKVESFSKEVIAKFVEEAGIDKYRADSNDGQNVELYLKTIGGTNGQEQPNATDFSELAEQIFTQFKERTGRLHKRVECSGNKNAETIIVSLGSGVRLLRQALKHQPELKIALFNIKLYRPWSDKTFLTEIPRNTKKVAVVEQVSKRTTKWSPLYLDVVSAFENQDLWKHSIPTVISAQYGSLDAHTSVNSIENFIGSLSSATASKVVTIGKETSELSTQATNGHSIHSPPALELAYLKMLEEVFGSRLYIANAMTQLTVGHLGEVKSTPEFGFGVLLSRLQRRAELFDLVSRAVKSTSIPMPEPLHVALTQWLTHKNNANLAKKHGDASIELLLSLYKKNALLGDIYNRRDQFVKPANWLVGSDAWSYDIGNSGVHHVISSGKNINMLIIDSQPYTSRTAADPEKRKKDIGLYAMNYGNVYVASVAVYSSYTQVLHALMEAEDFDGPSIVLAYLPYHDENDSSITVLKETKLAVDTGYWPLYRWNPALEAQGKEPFTLDSERIKQELKSFLDRENYLTQLVKSRPELAATLASSLESDVANRQRTLAKSAYDKLLGGLTGPPLVILYGSDNGNAEGLARRLQKGAKARGVNARCMAMDDYPIEELSTEKNVVVVTSTAGQGEFPQNAREFWKHISSTTDISLGETSYAVFALGDSHYWPRAEDAIYYNKPGKDVDNRLELLGGNRLVPVGLGDDQDPDGYETAFQAWEPELWKALGVELLGTVVEEPKKSDDDLKIKSNYLRGTILEGLEDTSTGALAEQDTKLTKFHGIYQQDDRDLRDERKAQGLEKAYMFMVRVRVPGGVSTPEQWLAMDEIADKHANGTLKITTRQAYQLHGVIKRNLRNTIRDINKCLLDTLAACGDVNRNVMCNPNPQLSQLHAEVNDFARKISDHLSPRTTAYHEIWLEDKVVAGNAVQDYEPLYGPTYLPRKFKIAIAVPPSNDVDVFAHDLGYIAIADKNGKLAGYTVTVGGGMGMTHNNKKTYPRLAEPLCFCTPEQAIDVGEKVMLVQRDFGDRINRKHARLKYTIDDRSLEWFREEVENRLGYKLQPPREFIFDSNADRYGWTKGANDNWNFCMYIENGRVRDEPGAPCKTGLREIAKVHKCDFRLTPNQHLVLGNISPVAKPQIEGLLKEYKLDNLQYTGIRLNSMSCVALPTCGLAMAEAERYLPTLVEKIESIVEDVGLGKDAITIRMTGCPNGCARPYVAEIAFVGKAPGTYNVYLGGGHHGQRLNKLYKESLKESEILKELKPILTRYVKEREDGEKFGDFVIRIGVVKATTAGKNFHA</sequence>
<keyword evidence="15" id="KW-0411">Iron-sulfur</keyword>
<dbReference type="InterPro" id="IPR045854">
    <property type="entry name" value="NO2/SO3_Rdtase_4Fe4S_sf"/>
</dbReference>
<keyword evidence="11" id="KW-0479">Metal-binding</keyword>
<comment type="cofactor">
    <cofactor evidence="1">
        <name>siroheme</name>
        <dbReference type="ChEBI" id="CHEBI:60052"/>
    </cofactor>
</comment>
<evidence type="ECO:0000256" key="17">
    <source>
        <dbReference type="ARBA" id="ARBA00052219"/>
    </source>
</evidence>
<dbReference type="PANTHER" id="PTHR11493">
    <property type="entry name" value="SULFITE REDUCTASE [NADPH] SUBUNIT BETA-RELATED"/>
    <property type="match status" value="1"/>
</dbReference>
<dbReference type="PRINTS" id="PR00397">
    <property type="entry name" value="SIROHAEM"/>
</dbReference>
<dbReference type="GO" id="GO:0046872">
    <property type="term" value="F:metal ion binding"/>
    <property type="evidence" value="ECO:0007669"/>
    <property type="project" value="UniProtKB-KW"/>
</dbReference>
<comment type="subcellular location">
    <subcellularLocation>
        <location evidence="3">Cytoplasm</location>
    </subcellularLocation>
</comment>
<keyword evidence="10" id="KW-0349">Heme</keyword>
<dbReference type="Pfam" id="PF00258">
    <property type="entry name" value="Flavodoxin_1"/>
    <property type="match status" value="1"/>
</dbReference>
<keyword evidence="12" id="KW-0521">NADP</keyword>
<evidence type="ECO:0000256" key="13">
    <source>
        <dbReference type="ARBA" id="ARBA00023002"/>
    </source>
</evidence>
<dbReference type="GO" id="GO:0019344">
    <property type="term" value="P:cysteine biosynthetic process"/>
    <property type="evidence" value="ECO:0007669"/>
    <property type="project" value="UniProtKB-KW"/>
</dbReference>
<reference evidence="22" key="1">
    <citation type="submission" date="2021-06" db="EMBL/GenBank/DDBJ databases">
        <authorList>
            <person name="Kallberg Y."/>
            <person name="Tangrot J."/>
            <person name="Rosling A."/>
        </authorList>
    </citation>
    <scope>NUCLEOTIDE SEQUENCE</scope>
    <source>
        <strain evidence="22">IA702</strain>
    </source>
</reference>
<keyword evidence="7" id="KW-0004">4Fe-4S</keyword>
<dbReference type="GO" id="GO:0050661">
    <property type="term" value="F:NADP binding"/>
    <property type="evidence" value="ECO:0007669"/>
    <property type="project" value="InterPro"/>
</dbReference>
<dbReference type="InterPro" id="IPR045169">
    <property type="entry name" value="NO2/SO3_Rdtase_4Fe4S_prot"/>
</dbReference>
<dbReference type="InterPro" id="IPR006066">
    <property type="entry name" value="NO2/SO3_Rdtase_FeS/sirohaem_BS"/>
</dbReference>
<comment type="similarity">
    <text evidence="5">Belongs to the nitrite and sulfite reductase 4Fe-4S domain family.</text>
</comment>
<evidence type="ECO:0000256" key="1">
    <source>
        <dbReference type="ARBA" id="ARBA00001929"/>
    </source>
</evidence>
<dbReference type="InterPro" id="IPR006067">
    <property type="entry name" value="NO2/SO3_Rdtase_4Fe4S_dom"/>
</dbReference>
<evidence type="ECO:0000256" key="15">
    <source>
        <dbReference type="ARBA" id="ARBA00023014"/>
    </source>
</evidence>
<dbReference type="NCBIfam" id="TIGR02041">
    <property type="entry name" value="CysI"/>
    <property type="match status" value="1"/>
</dbReference>
<comment type="pathway">
    <text evidence="4">Sulfur metabolism; hydrogen sulfide biosynthesis; hydrogen sulfide from sulfite (NADPH route): step 1/1.</text>
</comment>
<evidence type="ECO:0000256" key="16">
    <source>
        <dbReference type="ARBA" id="ARBA00023192"/>
    </source>
</evidence>
<evidence type="ECO:0000256" key="11">
    <source>
        <dbReference type="ARBA" id="ARBA00022723"/>
    </source>
</evidence>
<evidence type="ECO:0000256" key="3">
    <source>
        <dbReference type="ARBA" id="ARBA00004496"/>
    </source>
</evidence>
<dbReference type="PROSITE" id="PS50902">
    <property type="entry name" value="FLAVODOXIN_LIKE"/>
    <property type="match status" value="1"/>
</dbReference>
<evidence type="ECO:0000256" key="9">
    <source>
        <dbReference type="ARBA" id="ARBA00022605"/>
    </source>
</evidence>
<dbReference type="SUPFAM" id="SSF52218">
    <property type="entry name" value="Flavoproteins"/>
    <property type="match status" value="1"/>
</dbReference>
<keyword evidence="9" id="KW-0028">Amino-acid biosynthesis</keyword>
<dbReference type="GO" id="GO:0010181">
    <property type="term" value="F:FMN binding"/>
    <property type="evidence" value="ECO:0007669"/>
    <property type="project" value="InterPro"/>
</dbReference>
<evidence type="ECO:0000256" key="18">
    <source>
        <dbReference type="ARBA" id="ARBA00057613"/>
    </source>
</evidence>
<dbReference type="InterPro" id="IPR011786">
    <property type="entry name" value="CysI"/>
</dbReference>
<evidence type="ECO:0000256" key="7">
    <source>
        <dbReference type="ARBA" id="ARBA00022485"/>
    </source>
</evidence>
<dbReference type="GO" id="GO:0020037">
    <property type="term" value="F:heme binding"/>
    <property type="evidence" value="ECO:0007669"/>
    <property type="project" value="InterPro"/>
</dbReference>
<keyword evidence="14" id="KW-0408">Iron</keyword>
<dbReference type="InterPro" id="IPR036136">
    <property type="entry name" value="Nit/Sulf_reduc_fer-like_dom_sf"/>
</dbReference>
<evidence type="ECO:0000256" key="10">
    <source>
        <dbReference type="ARBA" id="ARBA00022617"/>
    </source>
</evidence>
<evidence type="ECO:0000256" key="12">
    <source>
        <dbReference type="ARBA" id="ARBA00022857"/>
    </source>
</evidence>
<keyword evidence="16" id="KW-0198">Cysteine biosynthesis</keyword>
<comment type="caution">
    <text evidence="22">The sequence shown here is derived from an EMBL/GenBank/DDBJ whole genome shotgun (WGS) entry which is preliminary data.</text>
</comment>
<proteinExistence type="inferred from homology"/>
<comment type="cofactor">
    <cofactor evidence="2">
        <name>[4Fe-4S] cluster</name>
        <dbReference type="ChEBI" id="CHEBI:49883"/>
    </cofactor>
</comment>
<evidence type="ECO:0000256" key="2">
    <source>
        <dbReference type="ARBA" id="ARBA00001966"/>
    </source>
</evidence>
<dbReference type="HAMAP" id="MF_01540">
    <property type="entry name" value="CysI"/>
    <property type="match status" value="1"/>
</dbReference>
<dbReference type="InterPro" id="IPR002880">
    <property type="entry name" value="Pyrv_Fd/Flavodoxin_OxRdtase_N"/>
</dbReference>
<dbReference type="SUPFAM" id="SSF52518">
    <property type="entry name" value="Thiamin diphosphate-binding fold (THDP-binding)"/>
    <property type="match status" value="2"/>
</dbReference>
<dbReference type="InterPro" id="IPR009014">
    <property type="entry name" value="Transketo_C/PFOR_II"/>
</dbReference>
<evidence type="ECO:0000256" key="5">
    <source>
        <dbReference type="ARBA" id="ARBA00010429"/>
    </source>
</evidence>
<evidence type="ECO:0000259" key="21">
    <source>
        <dbReference type="PROSITE" id="PS50902"/>
    </source>
</evidence>
<dbReference type="Pfam" id="PF01855">
    <property type="entry name" value="POR_N"/>
    <property type="match status" value="1"/>
</dbReference>
<evidence type="ECO:0000256" key="19">
    <source>
        <dbReference type="ARBA" id="ARBA00063391"/>
    </source>
</evidence>
<dbReference type="InterPro" id="IPR008254">
    <property type="entry name" value="Flavodoxin/NO_synth"/>
</dbReference>
<accession>A0A9N8Z2I9</accession>
<evidence type="ECO:0000256" key="6">
    <source>
        <dbReference type="ARBA" id="ARBA00012604"/>
    </source>
</evidence>
<keyword evidence="23" id="KW-1185">Reference proteome</keyword>
<dbReference type="FunFam" id="3.30.413.10:FF:000003">
    <property type="entry name" value="Sulfite reductase [NADPH] hemoprotein beta-component"/>
    <property type="match status" value="1"/>
</dbReference>
<dbReference type="FunFam" id="3.40.50.920:FF:000007">
    <property type="entry name" value="Pyruvate:ferredoxin (Flavodoxin) oxidoreductase"/>
    <property type="match status" value="1"/>
</dbReference>
<dbReference type="GO" id="GO:0051539">
    <property type="term" value="F:4 iron, 4 sulfur cluster binding"/>
    <property type="evidence" value="ECO:0007669"/>
    <property type="project" value="UniProtKB-KW"/>
</dbReference>
<dbReference type="InterPro" id="IPR005117">
    <property type="entry name" value="NiRdtase/SiRdtase_haem-b_fer"/>
</dbReference>
<dbReference type="SUPFAM" id="SSF52922">
    <property type="entry name" value="TK C-terminal domain-like"/>
    <property type="match status" value="1"/>
</dbReference>
<dbReference type="PANTHER" id="PTHR11493:SF47">
    <property type="entry name" value="SULFITE REDUCTASE [NADPH] SUBUNIT BETA"/>
    <property type="match status" value="1"/>
</dbReference>
<dbReference type="OrthoDB" id="1688044at2759"/>